<organism evidence="4 5">
    <name type="scientific">Collybiopsis confluens</name>
    <dbReference type="NCBI Taxonomy" id="2823264"/>
    <lineage>
        <taxon>Eukaryota</taxon>
        <taxon>Fungi</taxon>
        <taxon>Dikarya</taxon>
        <taxon>Basidiomycota</taxon>
        <taxon>Agaricomycotina</taxon>
        <taxon>Agaricomycetes</taxon>
        <taxon>Agaricomycetidae</taxon>
        <taxon>Agaricales</taxon>
        <taxon>Marasmiineae</taxon>
        <taxon>Omphalotaceae</taxon>
        <taxon>Collybiopsis</taxon>
    </lineage>
</organism>
<dbReference type="OrthoDB" id="64353at2759"/>
<dbReference type="InterPro" id="IPR019417">
    <property type="entry name" value="DUF2415"/>
</dbReference>
<evidence type="ECO:0000313" key="5">
    <source>
        <dbReference type="Proteomes" id="UP000518752"/>
    </source>
</evidence>
<evidence type="ECO:0000256" key="2">
    <source>
        <dbReference type="SAM" id="MobiDB-lite"/>
    </source>
</evidence>
<dbReference type="InterPro" id="IPR015943">
    <property type="entry name" value="WD40/YVTN_repeat-like_dom_sf"/>
</dbReference>
<feature type="region of interest" description="Disordered" evidence="2">
    <location>
        <begin position="437"/>
        <end position="456"/>
    </location>
</feature>
<feature type="compositionally biased region" description="Low complexity" evidence="2">
    <location>
        <begin position="599"/>
        <end position="614"/>
    </location>
</feature>
<dbReference type="AlphaFoldDB" id="A0A8H5GUJ4"/>
<dbReference type="InterPro" id="IPR036322">
    <property type="entry name" value="WD40_repeat_dom_sf"/>
</dbReference>
<keyword evidence="5" id="KW-1185">Reference proteome</keyword>
<dbReference type="EMBL" id="JAACJN010000115">
    <property type="protein sequence ID" value="KAF5371536.1"/>
    <property type="molecule type" value="Genomic_DNA"/>
</dbReference>
<reference evidence="4 5" key="1">
    <citation type="journal article" date="2020" name="ISME J.">
        <title>Uncovering the hidden diversity of litter-decomposition mechanisms in mushroom-forming fungi.</title>
        <authorList>
            <person name="Floudas D."/>
            <person name="Bentzer J."/>
            <person name="Ahren D."/>
            <person name="Johansson T."/>
            <person name="Persson P."/>
            <person name="Tunlid A."/>
        </authorList>
    </citation>
    <scope>NUCLEOTIDE SEQUENCE [LARGE SCALE GENOMIC DNA]</scope>
    <source>
        <strain evidence="4 5">CBS 406.79</strain>
    </source>
</reference>
<dbReference type="PANTHER" id="PTHR43991:SF9">
    <property type="entry name" value="DUF2415 DOMAIN-CONTAINING PROTEIN"/>
    <property type="match status" value="1"/>
</dbReference>
<name>A0A8H5GUJ4_9AGAR</name>
<evidence type="ECO:0000313" key="4">
    <source>
        <dbReference type="EMBL" id="KAF5371536.1"/>
    </source>
</evidence>
<feature type="compositionally biased region" description="Low complexity" evidence="2">
    <location>
        <begin position="371"/>
        <end position="382"/>
    </location>
</feature>
<accession>A0A8H5GUJ4</accession>
<dbReference type="PROSITE" id="PS50082">
    <property type="entry name" value="WD_REPEATS_2"/>
    <property type="match status" value="1"/>
</dbReference>
<keyword evidence="1" id="KW-0853">WD repeat</keyword>
<feature type="repeat" description="WD" evidence="1">
    <location>
        <begin position="240"/>
        <end position="281"/>
    </location>
</feature>
<feature type="compositionally biased region" description="Low complexity" evidence="2">
    <location>
        <begin position="440"/>
        <end position="456"/>
    </location>
</feature>
<feature type="region of interest" description="Disordered" evidence="2">
    <location>
        <begin position="563"/>
        <end position="673"/>
    </location>
</feature>
<protein>
    <recommendedName>
        <fullName evidence="3">DUF2415 domain-containing protein</fullName>
    </recommendedName>
</protein>
<dbReference type="Pfam" id="PF10313">
    <property type="entry name" value="DUF2415"/>
    <property type="match status" value="1"/>
</dbReference>
<dbReference type="Proteomes" id="UP000518752">
    <property type="component" value="Unassembled WGS sequence"/>
</dbReference>
<feature type="region of interest" description="Disordered" evidence="2">
    <location>
        <begin position="364"/>
        <end position="396"/>
    </location>
</feature>
<feature type="compositionally biased region" description="Acidic residues" evidence="2">
    <location>
        <begin position="639"/>
        <end position="655"/>
    </location>
</feature>
<comment type="caution">
    <text evidence="4">The sequence shown here is derived from an EMBL/GenBank/DDBJ whole genome shotgun (WGS) entry which is preliminary data.</text>
</comment>
<dbReference type="Gene3D" id="2.130.10.10">
    <property type="entry name" value="YVTN repeat-like/Quinoprotein amine dehydrogenase"/>
    <property type="match status" value="1"/>
</dbReference>
<sequence length="799" mass="86024">MTRDISLLSSPRPTAIAPAPGLHIAHVQLRDLVICPRERGLVNYVTRNSVVEQDLLTPRSTPRTLFDLAFSPANLTSLEVLNGGATLFAAGGQDAELHLSLHHHSTRQRRTGALEWRFEDHLQASINNSILLTSMGLGKSNESSIEPRLAISNNDCTIKFFDIPMAVRGGGTPKIRNAGTVRLNVAVNHSSLSPDGTCLLSVGDSSKVFLHRIYGGGQLSFSPVSTLTVPPPDRSLLPFFSSTLAASFSTAFSRDGTKYAVASQEGVVCVWDVRSTKPLKVYQTDKSDTPSTSGNGMASGFLSDDPYEWTRGLSKAPGWSARNVKFGSGGGDGCGKEIMTFTEHTSLLHVIDARTFETEEVIRVPSVAKQRPSSTTTTTRPPTSRRRSATVTESSTRFSIAAASLRPSAQSPASSQSPLIQRPVSNAMSLAASIVNPSHRLSSSLPTSSYSYSLPPTRSDHYQTPYVVLALEDTFRIPSRSAHRSAQGEAALGSASAAAYGASGGARRIRISREGDVEMDDEDGLEHEPDHEQDLVVIPPLGDREVEDDVRALLGGHGLRSRRMLGNSQRDETEVEDEDERMQVDGEGAGGDWDNDCVSSSSRIGSRAQSRSSSPALHQNRWRIRSRMEAPGFGRQEANNEEDQDDADADEASEDDDHRGEDEAAGSDESQTNTLTDLDIAGTCFDPSGGYIYVATTTPSASFFDLGMGIGVGVYGDSGRKGVGGLVEWKVRGSGKRWWVDSVDSERGVFGASIELLVQMPAACIGSQCGAKHVRFASLTVVKREALVLLLFFSLYCLP</sequence>
<feature type="domain" description="DUF2415" evidence="3">
    <location>
        <begin position="320"/>
        <end position="362"/>
    </location>
</feature>
<evidence type="ECO:0000259" key="3">
    <source>
        <dbReference type="Pfam" id="PF10313"/>
    </source>
</evidence>
<proteinExistence type="predicted"/>
<gene>
    <name evidence="4" type="ORF">D9757_010397</name>
</gene>
<dbReference type="PANTHER" id="PTHR43991">
    <property type="entry name" value="WD REPEAT PROTEIN (AFU_ORTHOLOGUE AFUA_8G05640)-RELATED"/>
    <property type="match status" value="1"/>
</dbReference>
<dbReference type="InterPro" id="IPR001680">
    <property type="entry name" value="WD40_rpt"/>
</dbReference>
<evidence type="ECO:0000256" key="1">
    <source>
        <dbReference type="PROSITE-ProRule" id="PRU00221"/>
    </source>
</evidence>
<dbReference type="SUPFAM" id="SSF50978">
    <property type="entry name" value="WD40 repeat-like"/>
    <property type="match status" value="1"/>
</dbReference>